<keyword evidence="6" id="KW-0007">Acetylation</keyword>
<evidence type="ECO:0000256" key="1">
    <source>
        <dbReference type="ARBA" id="ARBA00004123"/>
    </source>
</evidence>
<comment type="subcellular location">
    <subcellularLocation>
        <location evidence="1 13">Nucleus</location>
    </subcellularLocation>
</comment>
<gene>
    <name evidence="13" type="primary">LSM8</name>
</gene>
<dbReference type="InterPro" id="IPR001163">
    <property type="entry name" value="Sm_dom_euk/arc"/>
</dbReference>
<comment type="function">
    <text evidence="13">Plays role in pre-mRNA splicing as component of the U4/U6-U5 tri-snRNP complex that is involved in spliceosome assembly, and as component of the precatalytic spliceosome (spliceosome B complex). The heptameric LSM2-8 complex binds specifically to the 3'-terminal U-tract of U6 snRNA.</text>
</comment>
<evidence type="ECO:0000313" key="15">
    <source>
        <dbReference type="EMBL" id="LAB68398.1"/>
    </source>
</evidence>
<comment type="function">
    <text evidence="10">Plays a role in pre-mRNA splicing as component of the U4/U6-U5 tri-snRNP complex that is involved in spliceosome assembly, and as component of the precatalytic spliceosome (spliceosome B complex). The heptameric LSM2-8 complex binds specifically to the 3'-terminal U-tract of U6 snRNA.</text>
</comment>
<dbReference type="InterPro" id="IPR044642">
    <property type="entry name" value="PTHR15588"/>
</dbReference>
<evidence type="ECO:0000256" key="10">
    <source>
        <dbReference type="ARBA" id="ARBA00056431"/>
    </source>
</evidence>
<dbReference type="GO" id="GO:0000398">
    <property type="term" value="P:mRNA splicing, via spliceosome"/>
    <property type="evidence" value="ECO:0007669"/>
    <property type="project" value="UniProtKB-UniRule"/>
</dbReference>
<accession>A0A2P2I2Z4</accession>
<organism evidence="15">
    <name type="scientific">Hirondellea gigas</name>
    <dbReference type="NCBI Taxonomy" id="1518452"/>
    <lineage>
        <taxon>Eukaryota</taxon>
        <taxon>Metazoa</taxon>
        <taxon>Ecdysozoa</taxon>
        <taxon>Arthropoda</taxon>
        <taxon>Crustacea</taxon>
        <taxon>Multicrustacea</taxon>
        <taxon>Malacostraca</taxon>
        <taxon>Eumalacostraca</taxon>
        <taxon>Peracarida</taxon>
        <taxon>Amphipoda</taxon>
        <taxon>Amphilochidea</taxon>
        <taxon>Lysianassida</taxon>
        <taxon>Lysianassidira</taxon>
        <taxon>Lysianassoidea</taxon>
        <taxon>Lysianassidae</taxon>
        <taxon>Hirondellea</taxon>
    </lineage>
</organism>
<evidence type="ECO:0000256" key="6">
    <source>
        <dbReference type="ARBA" id="ARBA00022990"/>
    </source>
</evidence>
<keyword evidence="4 13" id="KW-0747">Spliceosome</keyword>
<keyword evidence="8 13" id="KW-0539">Nucleus</keyword>
<comment type="similarity">
    <text evidence="2 13">Belongs to the snRNP Sm proteins family.</text>
</comment>
<sequence>MTQALEPYVNHLVSVITADGRNIVGTLKGYDQSINVILDECHERVYSSNRGVEQVILGLYIIRGDNVALIGELDEELDTRLDMEHIRAEPLNECKT</sequence>
<dbReference type="PANTHER" id="PTHR15588:SF9">
    <property type="entry name" value="U6 SNRNA-ASSOCIATED SM-LIKE PROTEIN LSM8"/>
    <property type="match status" value="1"/>
</dbReference>
<dbReference type="InterPro" id="IPR034103">
    <property type="entry name" value="Lsm8"/>
</dbReference>
<feature type="domain" description="Sm" evidence="14">
    <location>
        <begin position="1"/>
        <end position="76"/>
    </location>
</feature>
<keyword evidence="5 13" id="KW-0694">RNA-binding</keyword>
<dbReference type="CDD" id="cd01727">
    <property type="entry name" value="LSm8"/>
    <property type="match status" value="1"/>
</dbReference>
<evidence type="ECO:0000256" key="11">
    <source>
        <dbReference type="ARBA" id="ARBA00063389"/>
    </source>
</evidence>
<keyword evidence="3 13" id="KW-0507">mRNA processing</keyword>
<dbReference type="EMBL" id="IACF01002756">
    <property type="protein sequence ID" value="LAB68398.1"/>
    <property type="molecule type" value="mRNA"/>
</dbReference>
<evidence type="ECO:0000256" key="13">
    <source>
        <dbReference type="RuleBase" id="RU365048"/>
    </source>
</evidence>
<evidence type="ECO:0000256" key="9">
    <source>
        <dbReference type="ARBA" id="ARBA00023274"/>
    </source>
</evidence>
<comment type="subunit">
    <text evidence="11">Component of the precatalytic spliceosome (spliceosome B complex). Component of the U4/U6-U5 tri-snRNP complex, a building block of the precatalytic spliceosome (spliceosome B complex). The U4/U6-U5 tri-snRNP complex is composed of the U4, U6 and U5 snRNAs and at least PRPF3, PRPF4, PRPF6, PRPF8, PRPF31, SNRNP200, TXNL4A, SNRNP40, SNRPB, SNRPD1, SNRPD2, SNRPD3, SNRPE, SNRPF, SNRPG, DDX23, CD2BP2, PPIH, SNU13, EFTUD2, SART1 and USP39, plus LSM2, LSM3, LSM4, LSM5, LSM6, LSM7 and LSM8. LSM2, LSM3, LSM4, LSM5, LSM6, LSM7 and LSM8 form a heptameric, ring-shaped subcomplex (the LSM2-8 complex) that is part of the U4/U6-U5 tri-snRNP complex and the precatalytic spliceosome.</text>
</comment>
<evidence type="ECO:0000256" key="8">
    <source>
        <dbReference type="ARBA" id="ARBA00023242"/>
    </source>
</evidence>
<comment type="subunit">
    <text evidence="13">LSm subunits form a heteromer with a doughnut shape.</text>
</comment>
<protein>
    <recommendedName>
        <fullName evidence="12 13">U6 snRNA-associated Sm-like protein LSm8</fullName>
    </recommendedName>
</protein>
<evidence type="ECO:0000256" key="3">
    <source>
        <dbReference type="ARBA" id="ARBA00022664"/>
    </source>
</evidence>
<dbReference type="SUPFAM" id="SSF50182">
    <property type="entry name" value="Sm-like ribonucleoproteins"/>
    <property type="match status" value="1"/>
</dbReference>
<dbReference type="InterPro" id="IPR010920">
    <property type="entry name" value="LSM_dom_sf"/>
</dbReference>
<dbReference type="PANTHER" id="PTHR15588">
    <property type="entry name" value="LSM1"/>
    <property type="match status" value="1"/>
</dbReference>
<dbReference type="AlphaFoldDB" id="A0A2P2I2Z4"/>
<dbReference type="GO" id="GO:0003729">
    <property type="term" value="F:mRNA binding"/>
    <property type="evidence" value="ECO:0007669"/>
    <property type="project" value="TreeGrafter"/>
</dbReference>
<name>A0A2P2I2Z4_9CRUS</name>
<evidence type="ECO:0000256" key="12">
    <source>
        <dbReference type="ARBA" id="ARBA00067760"/>
    </source>
</evidence>
<keyword evidence="7 13" id="KW-0508">mRNA splicing</keyword>
<dbReference type="PROSITE" id="PS52002">
    <property type="entry name" value="SM"/>
    <property type="match status" value="1"/>
</dbReference>
<evidence type="ECO:0000256" key="5">
    <source>
        <dbReference type="ARBA" id="ARBA00022884"/>
    </source>
</evidence>
<dbReference type="GO" id="GO:0071011">
    <property type="term" value="C:precatalytic spliceosome"/>
    <property type="evidence" value="ECO:0007669"/>
    <property type="project" value="TreeGrafter"/>
</dbReference>
<evidence type="ECO:0000259" key="14">
    <source>
        <dbReference type="PROSITE" id="PS52002"/>
    </source>
</evidence>
<dbReference type="InterPro" id="IPR047575">
    <property type="entry name" value="Sm"/>
</dbReference>
<evidence type="ECO:0000256" key="4">
    <source>
        <dbReference type="ARBA" id="ARBA00022728"/>
    </source>
</evidence>
<keyword evidence="9 13" id="KW-0687">Ribonucleoprotein</keyword>
<reference evidence="15" key="1">
    <citation type="journal article" date="2018" name="Biosci. Biotechnol. Biochem.">
        <title>Polysaccharide hydrolase of the hadal zone amphipods Hirondellea gigas.</title>
        <authorList>
            <person name="Kobayashi H."/>
            <person name="Nagahama T."/>
            <person name="Arai W."/>
            <person name="Sasagawa Y."/>
            <person name="Umeda M."/>
            <person name="Hayashi T."/>
            <person name="Nikaido I."/>
            <person name="Watanabe H."/>
            <person name="Oguri K."/>
            <person name="Kitazato H."/>
            <person name="Fujioka K."/>
            <person name="Kido Y."/>
            <person name="Takami H."/>
        </authorList>
    </citation>
    <scope>NUCLEOTIDE SEQUENCE</scope>
    <source>
        <tissue evidence="15">Whole body</tissue>
    </source>
</reference>
<dbReference type="FunFam" id="2.30.30.100:FF:000022">
    <property type="entry name" value="U6 snRNA-associated Sm-like protein LSm8"/>
    <property type="match status" value="1"/>
</dbReference>
<dbReference type="GO" id="GO:0046540">
    <property type="term" value="C:U4/U6 x U5 tri-snRNP complex"/>
    <property type="evidence" value="ECO:0007669"/>
    <property type="project" value="UniProtKB-UniRule"/>
</dbReference>
<dbReference type="GO" id="GO:0005688">
    <property type="term" value="C:U6 snRNP"/>
    <property type="evidence" value="ECO:0007669"/>
    <property type="project" value="UniProtKB-UniRule"/>
</dbReference>
<evidence type="ECO:0000256" key="7">
    <source>
        <dbReference type="ARBA" id="ARBA00023187"/>
    </source>
</evidence>
<evidence type="ECO:0000256" key="2">
    <source>
        <dbReference type="ARBA" id="ARBA00006850"/>
    </source>
</evidence>
<dbReference type="Pfam" id="PF01423">
    <property type="entry name" value="LSM"/>
    <property type="match status" value="1"/>
</dbReference>
<proteinExistence type="evidence at transcript level"/>
<dbReference type="Gene3D" id="2.30.30.100">
    <property type="match status" value="1"/>
</dbReference>
<dbReference type="SMART" id="SM00651">
    <property type="entry name" value="Sm"/>
    <property type="match status" value="1"/>
</dbReference>